<dbReference type="GO" id="GO:0016740">
    <property type="term" value="F:transferase activity"/>
    <property type="evidence" value="ECO:0007669"/>
    <property type="project" value="UniProtKB-KW"/>
</dbReference>
<evidence type="ECO:0008006" key="6">
    <source>
        <dbReference type="Google" id="ProtNLM"/>
    </source>
</evidence>
<comment type="similarity">
    <text evidence="4">Belongs to the class I-like SAM-binding methyltransferase superfamily.</text>
</comment>
<comment type="pathway">
    <text evidence="1">Secondary metabolite biosynthesis.</text>
</comment>
<dbReference type="PANTHER" id="PTHR35897:SF1">
    <property type="entry name" value="METHYLTRANSFERASE AUSD"/>
    <property type="match status" value="1"/>
</dbReference>
<dbReference type="HOGENOM" id="CLU_051542_1_1_1"/>
<dbReference type="GeneID" id="18821328"/>
<keyword evidence="2" id="KW-0808">Transferase</keyword>
<name>F8PBK6_SERL9</name>
<dbReference type="OrthoDB" id="2094832at2759"/>
<keyword evidence="3" id="KW-0949">S-adenosyl-L-methionine</keyword>
<evidence type="ECO:0000256" key="2">
    <source>
        <dbReference type="ARBA" id="ARBA00022679"/>
    </source>
</evidence>
<proteinExistence type="inferred from homology"/>
<dbReference type="Proteomes" id="UP000008064">
    <property type="component" value="Unassembled WGS sequence"/>
</dbReference>
<dbReference type="EMBL" id="GL945443">
    <property type="protein sequence ID" value="EGO19644.1"/>
    <property type="molecule type" value="Genomic_DNA"/>
</dbReference>
<gene>
    <name evidence="5" type="ORF">SERLADRAFT_479293</name>
</gene>
<evidence type="ECO:0000256" key="4">
    <source>
        <dbReference type="ARBA" id="ARBA00038314"/>
    </source>
</evidence>
<dbReference type="PANTHER" id="PTHR35897">
    <property type="entry name" value="METHYLTRANSFERASE AUSD"/>
    <property type="match status" value="1"/>
</dbReference>
<organism>
    <name type="scientific">Serpula lacrymans var. lacrymans (strain S7.9)</name>
    <name type="common">Dry rot fungus</name>
    <dbReference type="NCBI Taxonomy" id="578457"/>
    <lineage>
        <taxon>Eukaryota</taxon>
        <taxon>Fungi</taxon>
        <taxon>Dikarya</taxon>
        <taxon>Basidiomycota</taxon>
        <taxon>Agaricomycotina</taxon>
        <taxon>Agaricomycetes</taxon>
        <taxon>Agaricomycetidae</taxon>
        <taxon>Boletales</taxon>
        <taxon>Coniophorineae</taxon>
        <taxon>Serpulaceae</taxon>
        <taxon>Serpula</taxon>
    </lineage>
</organism>
<dbReference type="SUPFAM" id="SSF53335">
    <property type="entry name" value="S-adenosyl-L-methionine-dependent methyltransferases"/>
    <property type="match status" value="1"/>
</dbReference>
<reference evidence="5" key="1">
    <citation type="submission" date="2011-04" db="EMBL/GenBank/DDBJ databases">
        <title>Evolution of plant cell wall degrading machinery underlies the functional diversity of forest fungi.</title>
        <authorList>
            <consortium name="US DOE Joint Genome Institute (JGI-PGF)"/>
            <person name="Eastwood D.C."/>
            <person name="Floudas D."/>
            <person name="Binder M."/>
            <person name="Majcherczyk A."/>
            <person name="Schneider P."/>
            <person name="Aerts A."/>
            <person name="Asiegbu F.O."/>
            <person name="Baker S.E."/>
            <person name="Barry K."/>
            <person name="Bendiksby M."/>
            <person name="Blumentritt M."/>
            <person name="Coutinho P.M."/>
            <person name="Cullen D."/>
            <person name="Cullen D."/>
            <person name="Gathman A."/>
            <person name="Goodell B."/>
            <person name="Henrissat B."/>
            <person name="Ihrmark K."/>
            <person name="Kauserud H."/>
            <person name="Kohler A."/>
            <person name="LaButti K."/>
            <person name="Lapidus A."/>
            <person name="Lavin J.L."/>
            <person name="Lee Y.-H."/>
            <person name="Lindquist E."/>
            <person name="Lilly W."/>
            <person name="Lucas S."/>
            <person name="Morin E."/>
            <person name="Murat C."/>
            <person name="Oguiza J.A."/>
            <person name="Park J."/>
            <person name="Pisabarro A.G."/>
            <person name="Riley R."/>
            <person name="Rosling A."/>
            <person name="Salamov A."/>
            <person name="Schmidt O."/>
            <person name="Schmutz J."/>
            <person name="Skrede I."/>
            <person name="Stenlid J."/>
            <person name="Wiebenga A."/>
            <person name="Xie X."/>
            <person name="Kues U."/>
            <person name="Hibbett D.S."/>
            <person name="Hoffmeister D."/>
            <person name="Hogberg N."/>
            <person name="Martin F."/>
            <person name="Grigoriev I.V."/>
            <person name="Watkinson S.C."/>
        </authorList>
    </citation>
    <scope>NUCLEOTIDE SEQUENCE</scope>
    <source>
        <strain evidence="5">S7.9</strain>
    </source>
</reference>
<protein>
    <recommendedName>
        <fullName evidence="6">Methyltransferase domain-containing protein</fullName>
    </recommendedName>
</protein>
<dbReference type="Gene3D" id="3.40.50.150">
    <property type="entry name" value="Vaccinia Virus protein VP39"/>
    <property type="match status" value="1"/>
</dbReference>
<dbReference type="InterPro" id="IPR051654">
    <property type="entry name" value="Meroterpenoid_MTases"/>
</dbReference>
<dbReference type="InterPro" id="IPR029063">
    <property type="entry name" value="SAM-dependent_MTases_sf"/>
</dbReference>
<evidence type="ECO:0000313" key="5">
    <source>
        <dbReference type="EMBL" id="EGO19644.1"/>
    </source>
</evidence>
<evidence type="ECO:0000256" key="3">
    <source>
        <dbReference type="ARBA" id="ARBA00022691"/>
    </source>
</evidence>
<evidence type="ECO:0000256" key="1">
    <source>
        <dbReference type="ARBA" id="ARBA00005179"/>
    </source>
</evidence>
<dbReference type="KEGG" id="sla:SERLADRAFT_479293"/>
<dbReference type="CDD" id="cd02440">
    <property type="entry name" value="AdoMet_MTases"/>
    <property type="match status" value="1"/>
</dbReference>
<accession>F8PBK6</accession>
<dbReference type="RefSeq" id="XP_007323777.1">
    <property type="nucleotide sequence ID" value="XM_007323715.1"/>
</dbReference>
<dbReference type="AlphaFoldDB" id="F8PBK6"/>
<sequence>MRLTRHWVYEDVLKLGKTGDDNFFLDIGCCMGTDVRKLVVDGYPPNKVIASDLCSEFWDIGKKLFKADAEGDKIRFIQEDITELDPKALESMPSPDNTLAAPNTLSDLHQRCSVIHISYVFHFFSKEQQYNLACTLASLLSPKPGSIIFGAQVGLAEAGERTSAMGYKTFGQCPLSWKELWVGEGGVFSADAAECEAKLFEPEPKDAITPNPIDKKPYLLKWSVKRL</sequence>